<comment type="caution">
    <text evidence="2">The sequence shown here is derived from an EMBL/GenBank/DDBJ whole genome shotgun (WGS) entry which is preliminary data.</text>
</comment>
<evidence type="ECO:0000256" key="1">
    <source>
        <dbReference type="SAM" id="Coils"/>
    </source>
</evidence>
<accession>A0A8B6CFP8</accession>
<keyword evidence="3" id="KW-1185">Reference proteome</keyword>
<dbReference type="AlphaFoldDB" id="A0A8B6CFP8"/>
<protein>
    <submittedName>
        <fullName evidence="2">Uncharacterized protein</fullName>
    </submittedName>
</protein>
<feature type="coiled-coil region" evidence="1">
    <location>
        <begin position="36"/>
        <end position="63"/>
    </location>
</feature>
<name>A0A8B6CFP8_MYTGA</name>
<evidence type="ECO:0000313" key="2">
    <source>
        <dbReference type="EMBL" id="VDI04584.1"/>
    </source>
</evidence>
<keyword evidence="1" id="KW-0175">Coiled coil</keyword>
<reference evidence="2" key="1">
    <citation type="submission" date="2018-11" db="EMBL/GenBank/DDBJ databases">
        <authorList>
            <person name="Alioto T."/>
            <person name="Alioto T."/>
        </authorList>
    </citation>
    <scope>NUCLEOTIDE SEQUENCE</scope>
</reference>
<organism evidence="2 3">
    <name type="scientific">Mytilus galloprovincialis</name>
    <name type="common">Mediterranean mussel</name>
    <dbReference type="NCBI Taxonomy" id="29158"/>
    <lineage>
        <taxon>Eukaryota</taxon>
        <taxon>Metazoa</taxon>
        <taxon>Spiralia</taxon>
        <taxon>Lophotrochozoa</taxon>
        <taxon>Mollusca</taxon>
        <taxon>Bivalvia</taxon>
        <taxon>Autobranchia</taxon>
        <taxon>Pteriomorphia</taxon>
        <taxon>Mytilida</taxon>
        <taxon>Mytiloidea</taxon>
        <taxon>Mytilidae</taxon>
        <taxon>Mytilinae</taxon>
        <taxon>Mytilus</taxon>
    </lineage>
</organism>
<gene>
    <name evidence="2" type="ORF">MGAL_10B001406</name>
</gene>
<dbReference type="EMBL" id="UYJE01001729">
    <property type="protein sequence ID" value="VDI04584.1"/>
    <property type="molecule type" value="Genomic_DNA"/>
</dbReference>
<proteinExistence type="predicted"/>
<evidence type="ECO:0000313" key="3">
    <source>
        <dbReference type="Proteomes" id="UP000596742"/>
    </source>
</evidence>
<dbReference type="Proteomes" id="UP000596742">
    <property type="component" value="Unassembled WGS sequence"/>
</dbReference>
<sequence length="342" mass="39554">MKIINNIVLYTRYLFVLNASKNTRNAASYLHDVTSNANTSGQLEDLETRLVDLLQNIDRIKKDRKANLTSIEEKTDLLLSEIQQIRYQTNKHLDKLEKEIKQDIDIKECKCKKNIQNILSSVKEKKTLIIEYQTNLQSTKQHASDLQTFLVMRDIEVKVFENEQYLQSLIETNQIEQFDLVSKVDPRVISISNCLENFGSVEIKTRPSCIRLIRAKAKQAQLQVKPTKTINNLNLILQKKITTKGENIRGCCMSVNGDYFFTDHYYEKNALSVFESDGTFKYEIMLDPSYGFDILVTLIDKKTCDITSEASRKHLGIDIIDTDYRMENKIYQTSCLPLGNHM</sequence>